<dbReference type="RefSeq" id="WP_354447181.1">
    <property type="nucleotide sequence ID" value="NZ_JBEPSH010000009.1"/>
</dbReference>
<evidence type="ECO:0000313" key="2">
    <source>
        <dbReference type="Proteomes" id="UP001549320"/>
    </source>
</evidence>
<accession>A0ABV2QE90</accession>
<keyword evidence="2" id="KW-1185">Reference proteome</keyword>
<organism evidence="1 2">
    <name type="scientific">Ottowia thiooxydans</name>
    <dbReference type="NCBI Taxonomy" id="219182"/>
    <lineage>
        <taxon>Bacteria</taxon>
        <taxon>Pseudomonadati</taxon>
        <taxon>Pseudomonadota</taxon>
        <taxon>Betaproteobacteria</taxon>
        <taxon>Burkholderiales</taxon>
        <taxon>Comamonadaceae</taxon>
        <taxon>Ottowia</taxon>
    </lineage>
</organism>
<comment type="caution">
    <text evidence="1">The sequence shown here is derived from an EMBL/GenBank/DDBJ whole genome shotgun (WGS) entry which is preliminary data.</text>
</comment>
<dbReference type="EMBL" id="JBEPSH010000009">
    <property type="protein sequence ID" value="MET4579247.1"/>
    <property type="molecule type" value="Genomic_DNA"/>
</dbReference>
<protein>
    <submittedName>
        <fullName evidence="1">Uncharacterized protein</fullName>
    </submittedName>
</protein>
<gene>
    <name evidence="1" type="ORF">ABIE13_004375</name>
</gene>
<proteinExistence type="predicted"/>
<dbReference type="Proteomes" id="UP001549320">
    <property type="component" value="Unassembled WGS sequence"/>
</dbReference>
<evidence type="ECO:0000313" key="1">
    <source>
        <dbReference type="EMBL" id="MET4579247.1"/>
    </source>
</evidence>
<name>A0ABV2QE90_9BURK</name>
<sequence>MPNSSPVNASATPAEPLPGLRREGVIYELHHIGIPTTEVRPGERYASRVGMYTTDDLSGPVPIQWHRSEADSPLHSLLKEQPHVAYKVNDLSAALVGHAVILGPYEPIDSFLVAVVSNAGMPIELIQTSLSDDEIWGRARAGIHSNLYRSEMS</sequence>
<reference evidence="1 2" key="1">
    <citation type="submission" date="2024-06" db="EMBL/GenBank/DDBJ databases">
        <title>Sorghum-associated microbial communities from plants grown in Nebraska, USA.</title>
        <authorList>
            <person name="Schachtman D."/>
        </authorList>
    </citation>
    <scope>NUCLEOTIDE SEQUENCE [LARGE SCALE GENOMIC DNA]</scope>
    <source>
        <strain evidence="1 2">2709</strain>
    </source>
</reference>